<dbReference type="AlphaFoldDB" id="A0A6A1UTD4"/>
<organism evidence="1 2">
    <name type="scientific">Morella rubra</name>
    <name type="common">Chinese bayberry</name>
    <dbReference type="NCBI Taxonomy" id="262757"/>
    <lineage>
        <taxon>Eukaryota</taxon>
        <taxon>Viridiplantae</taxon>
        <taxon>Streptophyta</taxon>
        <taxon>Embryophyta</taxon>
        <taxon>Tracheophyta</taxon>
        <taxon>Spermatophyta</taxon>
        <taxon>Magnoliopsida</taxon>
        <taxon>eudicotyledons</taxon>
        <taxon>Gunneridae</taxon>
        <taxon>Pentapetalae</taxon>
        <taxon>rosids</taxon>
        <taxon>fabids</taxon>
        <taxon>Fagales</taxon>
        <taxon>Myricaceae</taxon>
        <taxon>Morella</taxon>
    </lineage>
</organism>
<reference evidence="1 2" key="1">
    <citation type="journal article" date="2019" name="Plant Biotechnol. J.">
        <title>The red bayberry genome and genetic basis of sex determination.</title>
        <authorList>
            <person name="Jia H.M."/>
            <person name="Jia H.J."/>
            <person name="Cai Q.L."/>
            <person name="Wang Y."/>
            <person name="Zhao H.B."/>
            <person name="Yang W.F."/>
            <person name="Wang G.Y."/>
            <person name="Li Y.H."/>
            <person name="Zhan D.L."/>
            <person name="Shen Y.T."/>
            <person name="Niu Q.F."/>
            <person name="Chang L."/>
            <person name="Qiu J."/>
            <person name="Zhao L."/>
            <person name="Xie H.B."/>
            <person name="Fu W.Y."/>
            <person name="Jin J."/>
            <person name="Li X.W."/>
            <person name="Jiao Y."/>
            <person name="Zhou C.C."/>
            <person name="Tu T."/>
            <person name="Chai C.Y."/>
            <person name="Gao J.L."/>
            <person name="Fan L.J."/>
            <person name="van de Weg E."/>
            <person name="Wang J.Y."/>
            <person name="Gao Z.S."/>
        </authorList>
    </citation>
    <scope>NUCLEOTIDE SEQUENCE [LARGE SCALE GENOMIC DNA]</scope>
    <source>
        <tissue evidence="1">Leaves</tissue>
    </source>
</reference>
<dbReference type="PANTHER" id="PTHR33710">
    <property type="entry name" value="BNAC02G09200D PROTEIN"/>
    <property type="match status" value="1"/>
</dbReference>
<dbReference type="SUPFAM" id="SSF56219">
    <property type="entry name" value="DNase I-like"/>
    <property type="match status" value="1"/>
</dbReference>
<name>A0A6A1UTD4_9ROSI</name>
<accession>A0A6A1UTD4</accession>
<dbReference type="Gene3D" id="3.60.10.10">
    <property type="entry name" value="Endonuclease/exonuclease/phosphatase"/>
    <property type="match status" value="1"/>
</dbReference>
<sequence length="149" mass="17245">MGDFNAVRRMSESIGGSSLWPQWKSDLDTLIQQAELDDLRFSGHMLTWNNKQEEAPIWRKLDRVLINAQWDSLFPSSQASSLPPGLSDHSPMLVQVFDPPKIKKPFRFFDFWVDHLNFLNVVASSWNDHVIGSPMFQLFTKLKRLKADL</sequence>
<comment type="caution">
    <text evidence="1">The sequence shown here is derived from an EMBL/GenBank/DDBJ whole genome shotgun (WGS) entry which is preliminary data.</text>
</comment>
<gene>
    <name evidence="1" type="ORF">CJ030_MR8G005534</name>
</gene>
<dbReference type="PANTHER" id="PTHR33710:SF71">
    <property type="entry name" value="ENDONUCLEASE_EXONUCLEASE_PHOSPHATASE DOMAIN-CONTAINING PROTEIN"/>
    <property type="match status" value="1"/>
</dbReference>
<dbReference type="OrthoDB" id="1742302at2759"/>
<dbReference type="EMBL" id="RXIC02000026">
    <property type="protein sequence ID" value="KAB1203078.1"/>
    <property type="molecule type" value="Genomic_DNA"/>
</dbReference>
<evidence type="ECO:0008006" key="3">
    <source>
        <dbReference type="Google" id="ProtNLM"/>
    </source>
</evidence>
<evidence type="ECO:0000313" key="2">
    <source>
        <dbReference type="Proteomes" id="UP000516437"/>
    </source>
</evidence>
<protein>
    <recommendedName>
        <fullName evidence="3">Endonuclease/exonuclease/phosphatase domain-containing protein</fullName>
    </recommendedName>
</protein>
<keyword evidence="2" id="KW-1185">Reference proteome</keyword>
<dbReference type="Proteomes" id="UP000516437">
    <property type="component" value="Chromosome 8"/>
</dbReference>
<dbReference type="InterPro" id="IPR036691">
    <property type="entry name" value="Endo/exonu/phosph_ase_sf"/>
</dbReference>
<proteinExistence type="predicted"/>
<evidence type="ECO:0000313" key="1">
    <source>
        <dbReference type="EMBL" id="KAB1203078.1"/>
    </source>
</evidence>